<evidence type="ECO:0000313" key="4">
    <source>
        <dbReference type="EMBL" id="MBO8432444.1"/>
    </source>
</evidence>
<dbReference type="AlphaFoldDB" id="A0A9D9DRE1"/>
<dbReference type="InterPro" id="IPR014748">
    <property type="entry name" value="Enoyl-CoA_hydra_C"/>
</dbReference>
<protein>
    <submittedName>
        <fullName evidence="4">Enoyl-CoA hydratase/isomerase family protein</fullName>
    </submittedName>
</protein>
<dbReference type="InterPro" id="IPR018376">
    <property type="entry name" value="Enoyl-CoA_hyd/isom_CS"/>
</dbReference>
<evidence type="ECO:0000256" key="2">
    <source>
        <dbReference type="ARBA" id="ARBA00023239"/>
    </source>
</evidence>
<dbReference type="FunFam" id="3.90.226.10:FF:000009">
    <property type="entry name" value="Carnitinyl-CoA dehydratase"/>
    <property type="match status" value="1"/>
</dbReference>
<dbReference type="GO" id="GO:0006635">
    <property type="term" value="P:fatty acid beta-oxidation"/>
    <property type="evidence" value="ECO:0007669"/>
    <property type="project" value="TreeGrafter"/>
</dbReference>
<keyword evidence="2" id="KW-0456">Lyase</keyword>
<name>A0A9D9DRE1_9BACT</name>
<organism evidence="4 5">
    <name type="scientific">Candidatus Pullibacteroides excrementavium</name>
    <dbReference type="NCBI Taxonomy" id="2840905"/>
    <lineage>
        <taxon>Bacteria</taxon>
        <taxon>Pseudomonadati</taxon>
        <taxon>Bacteroidota</taxon>
        <taxon>Bacteroidia</taxon>
        <taxon>Bacteroidales</taxon>
        <taxon>Candidatus Pullibacteroides</taxon>
    </lineage>
</organism>
<dbReference type="SUPFAM" id="SSF52096">
    <property type="entry name" value="ClpP/crotonase"/>
    <property type="match status" value="1"/>
</dbReference>
<accession>A0A9D9DRE1</accession>
<dbReference type="InterPro" id="IPR001753">
    <property type="entry name" value="Enoyl-CoA_hydra/iso"/>
</dbReference>
<reference evidence="4" key="2">
    <citation type="journal article" date="2021" name="PeerJ">
        <title>Extensive microbial diversity within the chicken gut microbiome revealed by metagenomics and culture.</title>
        <authorList>
            <person name="Gilroy R."/>
            <person name="Ravi A."/>
            <person name="Getino M."/>
            <person name="Pursley I."/>
            <person name="Horton D.L."/>
            <person name="Alikhan N.F."/>
            <person name="Baker D."/>
            <person name="Gharbi K."/>
            <person name="Hall N."/>
            <person name="Watson M."/>
            <person name="Adriaenssens E.M."/>
            <person name="Foster-Nyarko E."/>
            <person name="Jarju S."/>
            <person name="Secka A."/>
            <person name="Antonio M."/>
            <person name="Oren A."/>
            <person name="Chaudhuri R.R."/>
            <person name="La Ragione R."/>
            <person name="Hildebrand F."/>
            <person name="Pallen M.J."/>
        </authorList>
    </citation>
    <scope>NUCLEOTIDE SEQUENCE</scope>
    <source>
        <strain evidence="4">2889</strain>
    </source>
</reference>
<dbReference type="Pfam" id="PF00378">
    <property type="entry name" value="ECH_1"/>
    <property type="match status" value="1"/>
</dbReference>
<gene>
    <name evidence="4" type="ORF">IAB08_04010</name>
</gene>
<dbReference type="CDD" id="cd06558">
    <property type="entry name" value="crotonase-like"/>
    <property type="match status" value="1"/>
</dbReference>
<dbReference type="PANTHER" id="PTHR11941:SF54">
    <property type="entry name" value="ENOYL-COA HYDRATASE, MITOCHONDRIAL"/>
    <property type="match status" value="1"/>
</dbReference>
<dbReference type="Gene3D" id="1.10.12.10">
    <property type="entry name" value="Lyase 2-enoyl-coa Hydratase, Chain A, domain 2"/>
    <property type="match status" value="1"/>
</dbReference>
<proteinExistence type="inferred from homology"/>
<dbReference type="FunFam" id="1.10.12.10:FF:000001">
    <property type="entry name" value="Probable enoyl-CoA hydratase, mitochondrial"/>
    <property type="match status" value="1"/>
</dbReference>
<evidence type="ECO:0000313" key="5">
    <source>
        <dbReference type="Proteomes" id="UP000823612"/>
    </source>
</evidence>
<dbReference type="PROSITE" id="PS00166">
    <property type="entry name" value="ENOYL_COA_HYDRATASE"/>
    <property type="match status" value="1"/>
</dbReference>
<dbReference type="Gene3D" id="3.90.226.10">
    <property type="entry name" value="2-enoyl-CoA Hydratase, Chain A, domain 1"/>
    <property type="match status" value="1"/>
</dbReference>
<sequence length="259" mass="27739">MEYQNLLIEQKEDIRIITIHRPQDLNALNTELLSELDCAFADASADAECKVVILTGEGKSFVAGADIAQMAAMDAAEAKAFGEFGADVFRRIETMGKVVIAAVNGYALGGGCELAMACDIRIASSKAKIGQPETGLGITPGFNGTQRLPRLVGLGRAKEIILAAETMDAMEAYRIGLFNKVVEPDQLMDAAMSLARKIASKAQLAVRYSKEAMNEGVDGSFEAGMGLEANLFALCFATEDQKEGMKAFLEKRPAVFKGK</sequence>
<evidence type="ECO:0000256" key="1">
    <source>
        <dbReference type="ARBA" id="ARBA00005254"/>
    </source>
</evidence>
<comment type="similarity">
    <text evidence="1 3">Belongs to the enoyl-CoA hydratase/isomerase family.</text>
</comment>
<evidence type="ECO:0000256" key="3">
    <source>
        <dbReference type="RuleBase" id="RU003707"/>
    </source>
</evidence>
<dbReference type="Proteomes" id="UP000823612">
    <property type="component" value="Unassembled WGS sequence"/>
</dbReference>
<dbReference type="EMBL" id="JADIMZ010000059">
    <property type="protein sequence ID" value="MBO8432444.1"/>
    <property type="molecule type" value="Genomic_DNA"/>
</dbReference>
<dbReference type="PANTHER" id="PTHR11941">
    <property type="entry name" value="ENOYL-COA HYDRATASE-RELATED"/>
    <property type="match status" value="1"/>
</dbReference>
<dbReference type="GO" id="GO:0016836">
    <property type="term" value="F:hydro-lyase activity"/>
    <property type="evidence" value="ECO:0007669"/>
    <property type="project" value="UniProtKB-ARBA"/>
</dbReference>
<dbReference type="InterPro" id="IPR029045">
    <property type="entry name" value="ClpP/crotonase-like_dom_sf"/>
</dbReference>
<reference evidence="4" key="1">
    <citation type="submission" date="2020-10" db="EMBL/GenBank/DDBJ databases">
        <authorList>
            <person name="Gilroy R."/>
        </authorList>
    </citation>
    <scope>NUCLEOTIDE SEQUENCE</scope>
    <source>
        <strain evidence="4">2889</strain>
    </source>
</reference>
<comment type="caution">
    <text evidence="4">The sequence shown here is derived from an EMBL/GenBank/DDBJ whole genome shotgun (WGS) entry which is preliminary data.</text>
</comment>